<evidence type="ECO:0000313" key="1">
    <source>
        <dbReference type="EMBL" id="OJJ49874.1"/>
    </source>
</evidence>
<gene>
    <name evidence="1" type="ORF">ASPZODRAFT_128430</name>
</gene>
<dbReference type="VEuPathDB" id="FungiDB:ASPZODRAFT_128430"/>
<dbReference type="PANTHER" id="PTHR21054:SF2">
    <property type="entry name" value="MIP04191P"/>
    <property type="match status" value="1"/>
</dbReference>
<reference evidence="2" key="1">
    <citation type="journal article" date="2017" name="Genome Biol.">
        <title>Comparative genomics reveals high biological diversity and specific adaptations in the industrially and medically important fungal genus Aspergillus.</title>
        <authorList>
            <person name="de Vries R.P."/>
            <person name="Riley R."/>
            <person name="Wiebenga A."/>
            <person name="Aguilar-Osorio G."/>
            <person name="Amillis S."/>
            <person name="Uchima C.A."/>
            <person name="Anderluh G."/>
            <person name="Asadollahi M."/>
            <person name="Askin M."/>
            <person name="Barry K."/>
            <person name="Battaglia E."/>
            <person name="Bayram O."/>
            <person name="Benocci T."/>
            <person name="Braus-Stromeyer S.A."/>
            <person name="Caldana C."/>
            <person name="Canovas D."/>
            <person name="Cerqueira G.C."/>
            <person name="Chen F."/>
            <person name="Chen W."/>
            <person name="Choi C."/>
            <person name="Clum A."/>
            <person name="Dos Santos R.A."/>
            <person name="Damasio A.R."/>
            <person name="Diallinas G."/>
            <person name="Emri T."/>
            <person name="Fekete E."/>
            <person name="Flipphi M."/>
            <person name="Freyberg S."/>
            <person name="Gallo A."/>
            <person name="Gournas C."/>
            <person name="Habgood R."/>
            <person name="Hainaut M."/>
            <person name="Harispe M.L."/>
            <person name="Henrissat B."/>
            <person name="Hilden K.S."/>
            <person name="Hope R."/>
            <person name="Hossain A."/>
            <person name="Karabika E."/>
            <person name="Karaffa L."/>
            <person name="Karanyi Z."/>
            <person name="Krasevec N."/>
            <person name="Kuo A."/>
            <person name="Kusch H."/>
            <person name="LaButti K."/>
            <person name="Lagendijk E.L."/>
            <person name="Lapidus A."/>
            <person name="Levasseur A."/>
            <person name="Lindquist E."/>
            <person name="Lipzen A."/>
            <person name="Logrieco A.F."/>
            <person name="MacCabe A."/>
            <person name="Maekelae M.R."/>
            <person name="Malavazi I."/>
            <person name="Melin P."/>
            <person name="Meyer V."/>
            <person name="Mielnichuk N."/>
            <person name="Miskei M."/>
            <person name="Molnar A.P."/>
            <person name="Mule G."/>
            <person name="Ngan C.Y."/>
            <person name="Orejas M."/>
            <person name="Orosz E."/>
            <person name="Ouedraogo J.P."/>
            <person name="Overkamp K.M."/>
            <person name="Park H.-S."/>
            <person name="Perrone G."/>
            <person name="Piumi F."/>
            <person name="Punt P.J."/>
            <person name="Ram A.F."/>
            <person name="Ramon A."/>
            <person name="Rauscher S."/>
            <person name="Record E."/>
            <person name="Riano-Pachon D.M."/>
            <person name="Robert V."/>
            <person name="Roehrig J."/>
            <person name="Ruller R."/>
            <person name="Salamov A."/>
            <person name="Salih N.S."/>
            <person name="Samson R.A."/>
            <person name="Sandor E."/>
            <person name="Sanguinetti M."/>
            <person name="Schuetze T."/>
            <person name="Sepcic K."/>
            <person name="Shelest E."/>
            <person name="Sherlock G."/>
            <person name="Sophianopoulou V."/>
            <person name="Squina F.M."/>
            <person name="Sun H."/>
            <person name="Susca A."/>
            <person name="Todd R.B."/>
            <person name="Tsang A."/>
            <person name="Unkles S.E."/>
            <person name="van de Wiele N."/>
            <person name="van Rossen-Uffink D."/>
            <person name="Oliveira J.V."/>
            <person name="Vesth T.C."/>
            <person name="Visser J."/>
            <person name="Yu J.-H."/>
            <person name="Zhou M."/>
            <person name="Andersen M.R."/>
            <person name="Archer D.B."/>
            <person name="Baker S.E."/>
            <person name="Benoit I."/>
            <person name="Brakhage A.A."/>
            <person name="Braus G.H."/>
            <person name="Fischer R."/>
            <person name="Frisvad J.C."/>
            <person name="Goldman G.H."/>
            <person name="Houbraken J."/>
            <person name="Oakley B."/>
            <person name="Pocsi I."/>
            <person name="Scazzocchio C."/>
            <person name="Seiboth B."/>
            <person name="vanKuyk P.A."/>
            <person name="Wortman J."/>
            <person name="Dyer P.S."/>
            <person name="Grigoriev I.V."/>
        </authorList>
    </citation>
    <scope>NUCLEOTIDE SEQUENCE [LARGE SCALE GENOMIC DNA]</scope>
    <source>
        <strain evidence="2">CBS 506.65</strain>
    </source>
</reference>
<keyword evidence="2" id="KW-1185">Reference proteome</keyword>
<dbReference type="AlphaFoldDB" id="A0A1L9SRX7"/>
<dbReference type="EMBL" id="KV878337">
    <property type="protein sequence ID" value="OJJ49874.1"/>
    <property type="molecule type" value="Genomic_DNA"/>
</dbReference>
<dbReference type="RefSeq" id="XP_022584384.1">
    <property type="nucleotide sequence ID" value="XM_022722023.1"/>
</dbReference>
<accession>A0A1L9SRX7</accession>
<evidence type="ECO:0000313" key="2">
    <source>
        <dbReference type="Proteomes" id="UP000184188"/>
    </source>
</evidence>
<proteinExistence type="predicted"/>
<dbReference type="InterPro" id="IPR053002">
    <property type="entry name" value="Metalloproteinase_M10B"/>
</dbReference>
<dbReference type="GeneID" id="34608488"/>
<dbReference type="GO" id="GO:0005737">
    <property type="term" value="C:cytoplasm"/>
    <property type="evidence" value="ECO:0007669"/>
    <property type="project" value="TreeGrafter"/>
</dbReference>
<name>A0A1L9SRX7_9EURO</name>
<dbReference type="OrthoDB" id="74460at2759"/>
<dbReference type="InterPro" id="IPR021917">
    <property type="entry name" value="Unchr_Zn-peptidase-like"/>
</dbReference>
<dbReference type="Pfam" id="PF12044">
    <property type="entry name" value="Metallopep"/>
    <property type="match status" value="1"/>
</dbReference>
<organism evidence="1 2">
    <name type="scientific">Penicilliopsis zonata CBS 506.65</name>
    <dbReference type="NCBI Taxonomy" id="1073090"/>
    <lineage>
        <taxon>Eukaryota</taxon>
        <taxon>Fungi</taxon>
        <taxon>Dikarya</taxon>
        <taxon>Ascomycota</taxon>
        <taxon>Pezizomycotina</taxon>
        <taxon>Eurotiomycetes</taxon>
        <taxon>Eurotiomycetidae</taxon>
        <taxon>Eurotiales</taxon>
        <taxon>Aspergillaceae</taxon>
        <taxon>Penicilliopsis</taxon>
    </lineage>
</organism>
<dbReference type="Proteomes" id="UP000184188">
    <property type="component" value="Unassembled WGS sequence"/>
</dbReference>
<protein>
    <recommendedName>
        <fullName evidence="3">Jacalin-type lectin domain-containing protein</fullName>
    </recommendedName>
</protein>
<sequence>MRVATGVENDTTPRLGVDNISDGETVHQRCVLLTGRCSTDNEETGYSETEHILIATKDDFGAVAFPTQTWPLACGYFKAMVLLSPGNNQLTLQHRRRTQVLETLELKLNYVPLSQLPPLHLAIMVGKDSPLLIDCPGNKFGGISSAHADLDAAVAKLRMTAYMWQAMTAEDMRLKGLGRRSFRLEEEWATDTLSRQFWNARHSSDSLYGNGEGPGAARSTAKVHIVKSDKTVAELRSLDVAQQNPQGHRRDDLHRYFMDALKAHGTPFQSSVRPVVAGLILDSTYSIEKDMILAHAALGSSSPEGISLGVFGSHLTYSWPRFLEEVSACLLDTTPREDGMGNDNGECETAWEACTVGQGAFLHEVGHAFGAPHTTGIMARGYPRHWAKHFLPYTAYSARTKAPGQLVAESDNDARWDLGDALSFSAQPHFRLPGDRLLPLALRKTSPSVHLIHGDGEASSKIVIEHVAGIACIQFGGTMEPVPSVSQPQTQVEYSLSDLAQRFDPTTELTLQVLAMNGKTKRVRNFWRLTRSADVIRIPGSSVMLQKRSIAIDEVNGDTADERYWEWGVLFNHRSTDGNIVRATAVDIRVGYLFDGAVVYFANGETVNCGPLVDENGDSHSLGGHASEKIDIPPGVEIRKLEICHDDSNLWGMRIYLSNGEVAGELNENNGDVDTLEAASDERIVGFYGRSIWPDRFMEAIEFGIVTASRAVELPEAIHDISELQNTDGGVFHPAQDHDI</sequence>
<evidence type="ECO:0008006" key="3">
    <source>
        <dbReference type="Google" id="ProtNLM"/>
    </source>
</evidence>
<dbReference type="PANTHER" id="PTHR21054">
    <property type="entry name" value="ZINC METALLOPROTEINASE-RELATED"/>
    <property type="match status" value="1"/>
</dbReference>